<keyword evidence="2" id="KW-0012">Acyltransferase</keyword>
<dbReference type="GO" id="GO:0016746">
    <property type="term" value="F:acyltransferase activity"/>
    <property type="evidence" value="ECO:0007669"/>
    <property type="project" value="UniProtKB-KW"/>
</dbReference>
<sequence length="113" mass="11957">MQIIALMPDHWPAVKSIYESGIATRNTTFQTTAPAWDDWDKTLTPACRLVATNGDQVIGWAAITPVSGRCVYAGVGEVSVYIADGARGQGVGKALLAASEQSGFRTPVSSNFP</sequence>
<feature type="domain" description="N-acetyltransferase" evidence="1">
    <location>
        <begin position="1"/>
        <end position="113"/>
    </location>
</feature>
<dbReference type="EMBL" id="CP149822">
    <property type="protein sequence ID" value="WZN41264.1"/>
    <property type="molecule type" value="Genomic_DNA"/>
</dbReference>
<name>A0ABZ2YPA0_9BACT</name>
<accession>A0ABZ2YPA0</accession>
<dbReference type="InterPro" id="IPR000182">
    <property type="entry name" value="GNAT_dom"/>
</dbReference>
<evidence type="ECO:0000313" key="3">
    <source>
        <dbReference type="Proteomes" id="UP001485459"/>
    </source>
</evidence>
<dbReference type="RefSeq" id="WP_341836119.1">
    <property type="nucleotide sequence ID" value="NZ_CP149822.1"/>
</dbReference>
<protein>
    <submittedName>
        <fullName evidence="2">GNAT family N-acetyltransferase</fullName>
        <ecNumber evidence="2">2.3.1.-</ecNumber>
    </submittedName>
</protein>
<dbReference type="Gene3D" id="3.40.630.30">
    <property type="match status" value="1"/>
</dbReference>
<dbReference type="PROSITE" id="PS51186">
    <property type="entry name" value="GNAT"/>
    <property type="match status" value="1"/>
</dbReference>
<dbReference type="Proteomes" id="UP001485459">
    <property type="component" value="Chromosome"/>
</dbReference>
<dbReference type="CDD" id="cd04301">
    <property type="entry name" value="NAT_SF"/>
    <property type="match status" value="1"/>
</dbReference>
<evidence type="ECO:0000313" key="2">
    <source>
        <dbReference type="EMBL" id="WZN41264.1"/>
    </source>
</evidence>
<organism evidence="2 3">
    <name type="scientific">Chitinophaga pollutisoli</name>
    <dbReference type="NCBI Taxonomy" id="3133966"/>
    <lineage>
        <taxon>Bacteria</taxon>
        <taxon>Pseudomonadati</taxon>
        <taxon>Bacteroidota</taxon>
        <taxon>Chitinophagia</taxon>
        <taxon>Chitinophagales</taxon>
        <taxon>Chitinophagaceae</taxon>
        <taxon>Chitinophaga</taxon>
    </lineage>
</organism>
<reference evidence="3" key="1">
    <citation type="submission" date="2024-03" db="EMBL/GenBank/DDBJ databases">
        <title>Chitinophaga horti sp. nov., isolated from garden soil.</title>
        <authorList>
            <person name="Lee D.S."/>
            <person name="Han D.M."/>
            <person name="Baek J.H."/>
            <person name="Choi D.G."/>
            <person name="Jeon J.H."/>
            <person name="Jeon C.O."/>
        </authorList>
    </citation>
    <scope>NUCLEOTIDE SEQUENCE [LARGE SCALE GENOMIC DNA]</scope>
    <source>
        <strain evidence="3">GPA1</strain>
    </source>
</reference>
<dbReference type="Pfam" id="PF00583">
    <property type="entry name" value="Acetyltransf_1"/>
    <property type="match status" value="1"/>
</dbReference>
<evidence type="ECO:0000259" key="1">
    <source>
        <dbReference type="PROSITE" id="PS51186"/>
    </source>
</evidence>
<keyword evidence="3" id="KW-1185">Reference proteome</keyword>
<dbReference type="EC" id="2.3.1.-" evidence="2"/>
<proteinExistence type="predicted"/>
<dbReference type="InterPro" id="IPR016181">
    <property type="entry name" value="Acyl_CoA_acyltransferase"/>
</dbReference>
<gene>
    <name evidence="2" type="ORF">WJU16_25200</name>
</gene>
<keyword evidence="2" id="KW-0808">Transferase</keyword>
<dbReference type="SUPFAM" id="SSF55729">
    <property type="entry name" value="Acyl-CoA N-acyltransferases (Nat)"/>
    <property type="match status" value="1"/>
</dbReference>